<feature type="region of interest" description="Disordered" evidence="1">
    <location>
        <begin position="239"/>
        <end position="278"/>
    </location>
</feature>
<accession>A0A2G8K9N7</accession>
<organism evidence="2 3">
    <name type="scientific">Stichopus japonicus</name>
    <name type="common">Sea cucumber</name>
    <dbReference type="NCBI Taxonomy" id="307972"/>
    <lineage>
        <taxon>Eukaryota</taxon>
        <taxon>Metazoa</taxon>
        <taxon>Echinodermata</taxon>
        <taxon>Eleutherozoa</taxon>
        <taxon>Echinozoa</taxon>
        <taxon>Holothuroidea</taxon>
        <taxon>Aspidochirotacea</taxon>
        <taxon>Aspidochirotida</taxon>
        <taxon>Stichopodidae</taxon>
        <taxon>Apostichopus</taxon>
    </lineage>
</organism>
<evidence type="ECO:0000313" key="2">
    <source>
        <dbReference type="EMBL" id="PIK44685.1"/>
    </source>
</evidence>
<name>A0A2G8K9N7_STIJA</name>
<dbReference type="OrthoDB" id="5973266at2759"/>
<comment type="caution">
    <text evidence="2">The sequence shown here is derived from an EMBL/GenBank/DDBJ whole genome shotgun (WGS) entry which is preliminary data.</text>
</comment>
<sequence length="278" mass="31700">MSSMESENSDELKKSNTIICCCSKSNIEQANRRVCLKTVFTDVNDDELGERLRKRFEEIYSSAIHENVSIDQKTWSEVAEEDNSTIDFDPVDSSLKEKMDEKIVELDDLIVETSGKRKMIPPQTARQLAKLMKAKRKSSVFSMQAPDNKPSLTQRLPLDEKVGIILKNWLRHREKLEASCKGFESSSKSLPAMEDKVSRLKDALSLSNSMASSYTYRVLQKPLPDEALLATSLTPLKKRLEETPESRTTKNPEVAEKVRRGHPINRYHLGQRLQAKTR</sequence>
<evidence type="ECO:0000313" key="3">
    <source>
        <dbReference type="Proteomes" id="UP000230750"/>
    </source>
</evidence>
<dbReference type="AlphaFoldDB" id="A0A2G8K9N7"/>
<dbReference type="InterPro" id="IPR013950">
    <property type="entry name" value="Mis14/Nsl1"/>
</dbReference>
<proteinExistence type="predicted"/>
<dbReference type="EMBL" id="MRZV01000762">
    <property type="protein sequence ID" value="PIK44685.1"/>
    <property type="molecule type" value="Genomic_DNA"/>
</dbReference>
<dbReference type="PANTHER" id="PTHR31749:SF3">
    <property type="entry name" value="KINETOCHORE-ASSOCIATED PROTEIN NSL1 HOMOLOG"/>
    <property type="match status" value="1"/>
</dbReference>
<dbReference type="Proteomes" id="UP000230750">
    <property type="component" value="Unassembled WGS sequence"/>
</dbReference>
<dbReference type="Pfam" id="PF08641">
    <property type="entry name" value="Mis14"/>
    <property type="match status" value="1"/>
</dbReference>
<dbReference type="PANTHER" id="PTHR31749">
    <property type="entry name" value="KINETOCHORE-ASSOCIATED PROTEIN NSL1 HOMOLOG"/>
    <property type="match status" value="1"/>
</dbReference>
<keyword evidence="3" id="KW-1185">Reference proteome</keyword>
<gene>
    <name evidence="2" type="ORF">BSL78_18479</name>
</gene>
<dbReference type="GO" id="GO:0000444">
    <property type="term" value="C:MIS12/MIND type complex"/>
    <property type="evidence" value="ECO:0007669"/>
    <property type="project" value="TreeGrafter"/>
</dbReference>
<reference evidence="2 3" key="1">
    <citation type="journal article" date="2017" name="PLoS Biol.">
        <title>The sea cucumber genome provides insights into morphological evolution and visceral regeneration.</title>
        <authorList>
            <person name="Zhang X."/>
            <person name="Sun L."/>
            <person name="Yuan J."/>
            <person name="Sun Y."/>
            <person name="Gao Y."/>
            <person name="Zhang L."/>
            <person name="Li S."/>
            <person name="Dai H."/>
            <person name="Hamel J.F."/>
            <person name="Liu C."/>
            <person name="Yu Y."/>
            <person name="Liu S."/>
            <person name="Lin W."/>
            <person name="Guo K."/>
            <person name="Jin S."/>
            <person name="Xu P."/>
            <person name="Storey K.B."/>
            <person name="Huan P."/>
            <person name="Zhang T."/>
            <person name="Zhou Y."/>
            <person name="Zhang J."/>
            <person name="Lin C."/>
            <person name="Li X."/>
            <person name="Xing L."/>
            <person name="Huo D."/>
            <person name="Sun M."/>
            <person name="Wang L."/>
            <person name="Mercier A."/>
            <person name="Li F."/>
            <person name="Yang H."/>
            <person name="Xiang J."/>
        </authorList>
    </citation>
    <scope>NUCLEOTIDE SEQUENCE [LARGE SCALE GENOMIC DNA]</scope>
    <source>
        <strain evidence="2">Shaxun</strain>
        <tissue evidence="2">Muscle</tissue>
    </source>
</reference>
<feature type="compositionally biased region" description="Basic and acidic residues" evidence="1">
    <location>
        <begin position="239"/>
        <end position="258"/>
    </location>
</feature>
<dbReference type="GO" id="GO:0000070">
    <property type="term" value="P:mitotic sister chromatid segregation"/>
    <property type="evidence" value="ECO:0007669"/>
    <property type="project" value="InterPro"/>
</dbReference>
<evidence type="ECO:0000256" key="1">
    <source>
        <dbReference type="SAM" id="MobiDB-lite"/>
    </source>
</evidence>
<protein>
    <submittedName>
        <fullName evidence="2">Uncharacterized protein</fullName>
    </submittedName>
</protein>